<dbReference type="Proteomes" id="UP000489600">
    <property type="component" value="Unassembled WGS sequence"/>
</dbReference>
<comment type="caution">
    <text evidence="1">The sequence shown here is derived from an EMBL/GenBank/DDBJ whole genome shotgun (WGS) entry which is preliminary data.</text>
</comment>
<proteinExistence type="predicted"/>
<dbReference type="AlphaFoldDB" id="A0A565BMF0"/>
<keyword evidence="2" id="KW-1185">Reference proteome</keyword>
<protein>
    <submittedName>
        <fullName evidence="1">Uncharacterized protein</fullName>
    </submittedName>
</protein>
<gene>
    <name evidence="1" type="ORF">ANE_LOCUS13200</name>
</gene>
<name>A0A565BMF0_9BRAS</name>
<dbReference type="EMBL" id="CABITT030000004">
    <property type="protein sequence ID" value="VVB02756.1"/>
    <property type="molecule type" value="Genomic_DNA"/>
</dbReference>
<sequence length="168" mass="18375">MSLSRRCSSGDLAAHSSYPVLLLSSFTGETRLHSPTAVIDSVQMLVSPPPPSAATNHTKLLNFLAWRWKILATVLRSLHPPDPPDPLGPPGLKLPISSTVLHLSRSELPGCYSDGSRASIGKVVSGQLWLLWLHRQSNTARQPIHTPPPSVYAEDLSIPERHQIRKFG</sequence>
<evidence type="ECO:0000313" key="2">
    <source>
        <dbReference type="Proteomes" id="UP000489600"/>
    </source>
</evidence>
<accession>A0A565BMF0</accession>
<organism evidence="1 2">
    <name type="scientific">Arabis nemorensis</name>
    <dbReference type="NCBI Taxonomy" id="586526"/>
    <lineage>
        <taxon>Eukaryota</taxon>
        <taxon>Viridiplantae</taxon>
        <taxon>Streptophyta</taxon>
        <taxon>Embryophyta</taxon>
        <taxon>Tracheophyta</taxon>
        <taxon>Spermatophyta</taxon>
        <taxon>Magnoliopsida</taxon>
        <taxon>eudicotyledons</taxon>
        <taxon>Gunneridae</taxon>
        <taxon>Pentapetalae</taxon>
        <taxon>rosids</taxon>
        <taxon>malvids</taxon>
        <taxon>Brassicales</taxon>
        <taxon>Brassicaceae</taxon>
        <taxon>Arabideae</taxon>
        <taxon>Arabis</taxon>
    </lineage>
</organism>
<evidence type="ECO:0000313" key="1">
    <source>
        <dbReference type="EMBL" id="VVB02756.1"/>
    </source>
</evidence>
<reference evidence="1" key="1">
    <citation type="submission" date="2019-07" db="EMBL/GenBank/DDBJ databases">
        <authorList>
            <person name="Dittberner H."/>
        </authorList>
    </citation>
    <scope>NUCLEOTIDE SEQUENCE [LARGE SCALE GENOMIC DNA]</scope>
</reference>